<dbReference type="EMBL" id="KV878909">
    <property type="protein sequence ID" value="OJJ80656.1"/>
    <property type="molecule type" value="Genomic_DNA"/>
</dbReference>
<feature type="non-terminal residue" evidence="1">
    <location>
        <position position="148"/>
    </location>
</feature>
<reference evidence="2" key="1">
    <citation type="journal article" date="2017" name="Genome Biol.">
        <title>Comparative genomics reveals high biological diversity and specific adaptations in the industrially and medically important fungal genus Aspergillus.</title>
        <authorList>
            <person name="de Vries R.P."/>
            <person name="Riley R."/>
            <person name="Wiebenga A."/>
            <person name="Aguilar-Osorio G."/>
            <person name="Amillis S."/>
            <person name="Uchima C.A."/>
            <person name="Anderluh G."/>
            <person name="Asadollahi M."/>
            <person name="Askin M."/>
            <person name="Barry K."/>
            <person name="Battaglia E."/>
            <person name="Bayram O."/>
            <person name="Benocci T."/>
            <person name="Braus-Stromeyer S.A."/>
            <person name="Caldana C."/>
            <person name="Canovas D."/>
            <person name="Cerqueira G.C."/>
            <person name="Chen F."/>
            <person name="Chen W."/>
            <person name="Choi C."/>
            <person name="Clum A."/>
            <person name="Dos Santos R.A."/>
            <person name="Damasio A.R."/>
            <person name="Diallinas G."/>
            <person name="Emri T."/>
            <person name="Fekete E."/>
            <person name="Flipphi M."/>
            <person name="Freyberg S."/>
            <person name="Gallo A."/>
            <person name="Gournas C."/>
            <person name="Habgood R."/>
            <person name="Hainaut M."/>
            <person name="Harispe M.L."/>
            <person name="Henrissat B."/>
            <person name="Hilden K.S."/>
            <person name="Hope R."/>
            <person name="Hossain A."/>
            <person name="Karabika E."/>
            <person name="Karaffa L."/>
            <person name="Karanyi Z."/>
            <person name="Krasevec N."/>
            <person name="Kuo A."/>
            <person name="Kusch H."/>
            <person name="LaButti K."/>
            <person name="Lagendijk E.L."/>
            <person name="Lapidus A."/>
            <person name="Levasseur A."/>
            <person name="Lindquist E."/>
            <person name="Lipzen A."/>
            <person name="Logrieco A.F."/>
            <person name="MacCabe A."/>
            <person name="Maekelae M.R."/>
            <person name="Malavazi I."/>
            <person name="Melin P."/>
            <person name="Meyer V."/>
            <person name="Mielnichuk N."/>
            <person name="Miskei M."/>
            <person name="Molnar A.P."/>
            <person name="Mule G."/>
            <person name="Ngan C.Y."/>
            <person name="Orejas M."/>
            <person name="Orosz E."/>
            <person name="Ouedraogo J.P."/>
            <person name="Overkamp K.M."/>
            <person name="Park H.-S."/>
            <person name="Perrone G."/>
            <person name="Piumi F."/>
            <person name="Punt P.J."/>
            <person name="Ram A.F."/>
            <person name="Ramon A."/>
            <person name="Rauscher S."/>
            <person name="Record E."/>
            <person name="Riano-Pachon D.M."/>
            <person name="Robert V."/>
            <person name="Roehrig J."/>
            <person name="Ruller R."/>
            <person name="Salamov A."/>
            <person name="Salih N.S."/>
            <person name="Samson R.A."/>
            <person name="Sandor E."/>
            <person name="Sanguinetti M."/>
            <person name="Schuetze T."/>
            <person name="Sepcic K."/>
            <person name="Shelest E."/>
            <person name="Sherlock G."/>
            <person name="Sophianopoulou V."/>
            <person name="Squina F.M."/>
            <person name="Sun H."/>
            <person name="Susca A."/>
            <person name="Todd R.B."/>
            <person name="Tsang A."/>
            <person name="Unkles S.E."/>
            <person name="van de Wiele N."/>
            <person name="van Rossen-Uffink D."/>
            <person name="Oliveira J.V."/>
            <person name="Vesth T.C."/>
            <person name="Visser J."/>
            <person name="Yu J.-H."/>
            <person name="Zhou M."/>
            <person name="Andersen M.R."/>
            <person name="Archer D.B."/>
            <person name="Baker S.E."/>
            <person name="Benoit I."/>
            <person name="Brakhage A.A."/>
            <person name="Braus G.H."/>
            <person name="Fischer R."/>
            <person name="Frisvad J.C."/>
            <person name="Goldman G.H."/>
            <person name="Houbraken J."/>
            <person name="Oakley B."/>
            <person name="Pocsi I."/>
            <person name="Scazzocchio C."/>
            <person name="Seiboth B."/>
            <person name="vanKuyk P.A."/>
            <person name="Wortman J."/>
            <person name="Dyer P.S."/>
            <person name="Grigoriev I.V."/>
        </authorList>
    </citation>
    <scope>NUCLEOTIDE SEQUENCE [LARGE SCALE GENOMIC DNA]</scope>
    <source>
        <strain evidence="2">CBS 516.65</strain>
    </source>
</reference>
<evidence type="ECO:0000313" key="1">
    <source>
        <dbReference type="EMBL" id="OJJ80656.1"/>
    </source>
</evidence>
<organism evidence="1 2">
    <name type="scientific">Aspergillus glaucus CBS 516.65</name>
    <dbReference type="NCBI Taxonomy" id="1160497"/>
    <lineage>
        <taxon>Eukaryota</taxon>
        <taxon>Fungi</taxon>
        <taxon>Dikarya</taxon>
        <taxon>Ascomycota</taxon>
        <taxon>Pezizomycotina</taxon>
        <taxon>Eurotiomycetes</taxon>
        <taxon>Eurotiomycetidae</taxon>
        <taxon>Eurotiales</taxon>
        <taxon>Aspergillaceae</taxon>
        <taxon>Aspergillus</taxon>
        <taxon>Aspergillus subgen. Aspergillus</taxon>
    </lineage>
</organism>
<dbReference type="GeneID" id="34455848"/>
<evidence type="ECO:0000313" key="2">
    <source>
        <dbReference type="Proteomes" id="UP000184300"/>
    </source>
</evidence>
<feature type="non-terminal residue" evidence="1">
    <location>
        <position position="1"/>
    </location>
</feature>
<sequence length="148" mass="14599">SNKMSTTTTAASSTSTSCGWNIPIQDVACGLPSRSNNTAIMSKCCDPASVQETDTGCNYYCLAQEQSVSDLVSCFTTNGASHGEVICNAPLNATATASVTASGTGTGTATLSSGFSSSTSTATGMASTVGVSKSGLGLLAVALGTMVL</sequence>
<gene>
    <name evidence="1" type="ORF">ASPGLDRAFT_111468</name>
</gene>
<dbReference type="RefSeq" id="XP_022397354.1">
    <property type="nucleotide sequence ID" value="XM_022539587.1"/>
</dbReference>
<name>A0A1L9V9N1_ASPGL</name>
<dbReference type="OrthoDB" id="3520229at2759"/>
<keyword evidence="2" id="KW-1185">Reference proteome</keyword>
<proteinExistence type="predicted"/>
<dbReference type="STRING" id="1160497.A0A1L9V9N1"/>
<protein>
    <submittedName>
        <fullName evidence="1">Uncharacterized protein</fullName>
    </submittedName>
</protein>
<accession>A0A1L9V9N1</accession>
<dbReference type="AlphaFoldDB" id="A0A1L9V9N1"/>
<dbReference type="VEuPathDB" id="FungiDB:ASPGLDRAFT_111468"/>
<dbReference type="Proteomes" id="UP000184300">
    <property type="component" value="Unassembled WGS sequence"/>
</dbReference>